<proteinExistence type="predicted"/>
<keyword evidence="1" id="KW-0489">Methyltransferase</keyword>
<reference evidence="5" key="1">
    <citation type="journal article" date="2023" name="Science">
        <title>Elucidation of the pathway for biosynthesis of saponin adjuvants from the soapbark tree.</title>
        <authorList>
            <person name="Reed J."/>
            <person name="Orme A."/>
            <person name="El-Demerdash A."/>
            <person name="Owen C."/>
            <person name="Martin L.B.B."/>
            <person name="Misra R.C."/>
            <person name="Kikuchi S."/>
            <person name="Rejzek M."/>
            <person name="Martin A.C."/>
            <person name="Harkess A."/>
            <person name="Leebens-Mack J."/>
            <person name="Louveau T."/>
            <person name="Stephenson M.J."/>
            <person name="Osbourn A."/>
        </authorList>
    </citation>
    <scope>NUCLEOTIDE SEQUENCE</scope>
    <source>
        <strain evidence="5">S10</strain>
    </source>
</reference>
<dbReference type="Proteomes" id="UP001163823">
    <property type="component" value="Chromosome 14"/>
</dbReference>
<comment type="caution">
    <text evidence="5">The sequence shown here is derived from an EMBL/GenBank/DDBJ whole genome shotgun (WGS) entry which is preliminary data.</text>
</comment>
<evidence type="ECO:0000256" key="2">
    <source>
        <dbReference type="ARBA" id="ARBA00022679"/>
    </source>
</evidence>
<accession>A0AAD7KSP2</accession>
<dbReference type="AlphaFoldDB" id="A0AAD7KSP2"/>
<dbReference type="GO" id="GO:0008168">
    <property type="term" value="F:methyltransferase activity"/>
    <property type="evidence" value="ECO:0007669"/>
    <property type="project" value="UniProtKB-KW"/>
</dbReference>
<organism evidence="5 6">
    <name type="scientific">Quillaja saponaria</name>
    <name type="common">Soap bark tree</name>
    <dbReference type="NCBI Taxonomy" id="32244"/>
    <lineage>
        <taxon>Eukaryota</taxon>
        <taxon>Viridiplantae</taxon>
        <taxon>Streptophyta</taxon>
        <taxon>Embryophyta</taxon>
        <taxon>Tracheophyta</taxon>
        <taxon>Spermatophyta</taxon>
        <taxon>Magnoliopsida</taxon>
        <taxon>eudicotyledons</taxon>
        <taxon>Gunneridae</taxon>
        <taxon>Pentapetalae</taxon>
        <taxon>rosids</taxon>
        <taxon>fabids</taxon>
        <taxon>Fabales</taxon>
        <taxon>Quillajaceae</taxon>
        <taxon>Quillaja</taxon>
    </lineage>
</organism>
<keyword evidence="2" id="KW-0808">Transferase</keyword>
<evidence type="ECO:0000313" key="6">
    <source>
        <dbReference type="Proteomes" id="UP001163823"/>
    </source>
</evidence>
<dbReference type="Gene3D" id="3.40.50.150">
    <property type="entry name" value="Vaccinia Virus protein VP39"/>
    <property type="match status" value="1"/>
</dbReference>
<evidence type="ECO:0000256" key="4">
    <source>
        <dbReference type="ARBA" id="ARBA00022842"/>
    </source>
</evidence>
<dbReference type="EMBL" id="JARAOO010000014">
    <property type="protein sequence ID" value="KAJ7944245.1"/>
    <property type="molecule type" value="Genomic_DNA"/>
</dbReference>
<dbReference type="Pfam" id="PF03492">
    <property type="entry name" value="Methyltransf_7"/>
    <property type="match status" value="1"/>
</dbReference>
<evidence type="ECO:0000313" key="5">
    <source>
        <dbReference type="EMBL" id="KAJ7944245.1"/>
    </source>
</evidence>
<dbReference type="KEGG" id="qsa:O6P43_033673"/>
<dbReference type="GO" id="GO:0046872">
    <property type="term" value="F:metal ion binding"/>
    <property type="evidence" value="ECO:0007669"/>
    <property type="project" value="UniProtKB-KW"/>
</dbReference>
<dbReference type="Gene3D" id="1.10.1200.270">
    <property type="entry name" value="Methyltransferase, alpha-helical capping domain"/>
    <property type="match status" value="1"/>
</dbReference>
<evidence type="ECO:0000256" key="1">
    <source>
        <dbReference type="ARBA" id="ARBA00022603"/>
    </source>
</evidence>
<dbReference type="InterPro" id="IPR005299">
    <property type="entry name" value="MeTrfase_7"/>
</dbReference>
<keyword evidence="3" id="KW-0479">Metal-binding</keyword>
<gene>
    <name evidence="5" type="ORF">O6P43_033673</name>
</gene>
<dbReference type="GO" id="GO:0032259">
    <property type="term" value="P:methylation"/>
    <property type="evidence" value="ECO:0007669"/>
    <property type="project" value="UniProtKB-KW"/>
</dbReference>
<evidence type="ECO:0000256" key="3">
    <source>
        <dbReference type="ARBA" id="ARBA00022723"/>
    </source>
</evidence>
<keyword evidence="6" id="KW-1185">Reference proteome</keyword>
<dbReference type="PANTHER" id="PTHR31009">
    <property type="entry name" value="S-ADENOSYL-L-METHIONINE:CARBOXYL METHYLTRANSFERASE FAMILY PROTEIN"/>
    <property type="match status" value="1"/>
</dbReference>
<keyword evidence="4" id="KW-0460">Magnesium</keyword>
<name>A0AAD7KSP2_QUISA</name>
<dbReference type="SUPFAM" id="SSF53335">
    <property type="entry name" value="S-adenosyl-L-methionine-dependent methyltransferases"/>
    <property type="match status" value="1"/>
</dbReference>
<sequence>MEVAQVLHMKGGMGKTSYAKNSLLQLKVISLTKPIAEEAMTDLYCNKFPTSIAIADLGCSSGPNTLFTVSELIKLVEKLCRSLNQQSPEYKVFLSDLPGNDFNTVFKSLGSFKKNLGNEIMGGFGPCYFNGVPGSFYGRVFPSKSLHFVHSSYSLQWLSQVPEGIENNKANIYIDKASPPNVLRAYYEQFQKDFSLFLKCRAEEIVYEGRMVLTFLGRRSEDPSSKEGCYIWKLLAIALNDMVLEGLIEEEQLDSFNVPMYTPSPSEVKLEVIKEGSFTINHLQTSEVSWNAYDNELSLSEAFSDGGYNVASCIRAVAEPLLVSHFNEGIIDEVFRRYQEIVADRMSKEKTEYINVTVSLTKKI</sequence>
<dbReference type="InterPro" id="IPR029063">
    <property type="entry name" value="SAM-dependent_MTases_sf"/>
</dbReference>
<dbReference type="InterPro" id="IPR042086">
    <property type="entry name" value="MeTrfase_capping"/>
</dbReference>
<protein>
    <submittedName>
        <fullName evidence="5">Salicylate O-methyltransferase</fullName>
    </submittedName>
</protein>